<evidence type="ECO:0000313" key="1">
    <source>
        <dbReference type="EMBL" id="KAF0329776.1"/>
    </source>
</evidence>
<dbReference type="Proteomes" id="UP000434172">
    <property type="component" value="Unassembled WGS sequence"/>
</dbReference>
<proteinExistence type="predicted"/>
<gene>
    <name evidence="1" type="ORF">GQ607_002949</name>
</gene>
<name>A0A8H3WJF0_9PEZI</name>
<dbReference type="OrthoDB" id="4788824at2759"/>
<accession>A0A8H3WJF0</accession>
<evidence type="ECO:0000313" key="2">
    <source>
        <dbReference type="Proteomes" id="UP000434172"/>
    </source>
</evidence>
<dbReference type="AlphaFoldDB" id="A0A8H3WJF0"/>
<comment type="caution">
    <text evidence="1">The sequence shown here is derived from an EMBL/GenBank/DDBJ whole genome shotgun (WGS) entry which is preliminary data.</text>
</comment>
<sequence>MHPDVPVEWDDNMGTLMYDILIKYNVGQSNLWVKTTTSSSQTGTVDMFTFTGQPRKVYRNLERGFKYCFLGARMFPSGWQDEFRCILPLGDFYDVDYVIPTFEITRSPSDSHPTPYANVPEIGPWDNWKQARRLALRIDHIKDGKVIGQYQHSHDHTFPYTKYGLGSEHTNFLAGAWSRVMAWIAALTNVKWANRSWFRHWAIQSYDVIVEEITPCFASQQMVISQSGPREIQEPPKRIHVENNMRMMYELYAREHPEMSIGAWSRKLLPSGRETCDACHMAMSNPAAMHCPLTCLDCSPQQVNLPNSRKTVWACDFCVSVGRVCTFTPERYLDQHFDDFKSLGYARVLGGHRQLSDSEKRTARLLLNGACIPEYRKEVNPVTPEHVYDKEDIDYDGDTEEDGMYRGWR</sequence>
<reference evidence="1 2" key="1">
    <citation type="submission" date="2019-12" db="EMBL/GenBank/DDBJ databases">
        <title>A genome sequence resource for the geographically widespread anthracnose pathogen Colletotrichum asianum.</title>
        <authorList>
            <person name="Meng Y."/>
        </authorList>
    </citation>
    <scope>NUCLEOTIDE SEQUENCE [LARGE SCALE GENOMIC DNA]</scope>
    <source>
        <strain evidence="1 2">ICMP 18580</strain>
    </source>
</reference>
<dbReference type="EMBL" id="WOWK01000010">
    <property type="protein sequence ID" value="KAF0329776.1"/>
    <property type="molecule type" value="Genomic_DNA"/>
</dbReference>
<organism evidence="1 2">
    <name type="scientific">Colletotrichum asianum</name>
    <dbReference type="NCBI Taxonomy" id="702518"/>
    <lineage>
        <taxon>Eukaryota</taxon>
        <taxon>Fungi</taxon>
        <taxon>Dikarya</taxon>
        <taxon>Ascomycota</taxon>
        <taxon>Pezizomycotina</taxon>
        <taxon>Sordariomycetes</taxon>
        <taxon>Hypocreomycetidae</taxon>
        <taxon>Glomerellales</taxon>
        <taxon>Glomerellaceae</taxon>
        <taxon>Colletotrichum</taxon>
        <taxon>Colletotrichum gloeosporioides species complex</taxon>
    </lineage>
</organism>
<protein>
    <submittedName>
        <fullName evidence="1">Uncharacterized protein</fullName>
    </submittedName>
</protein>
<keyword evidence="2" id="KW-1185">Reference proteome</keyword>